<dbReference type="EMBL" id="GDHC01006279">
    <property type="protein sequence ID" value="JAQ12350.1"/>
    <property type="molecule type" value="Transcribed_RNA"/>
</dbReference>
<proteinExistence type="predicted"/>
<dbReference type="EMBL" id="GDHC01017641">
    <property type="protein sequence ID" value="JAQ00988.1"/>
    <property type="molecule type" value="Transcribed_RNA"/>
</dbReference>
<evidence type="ECO:0000313" key="3">
    <source>
        <dbReference type="EMBL" id="JAQ12350.1"/>
    </source>
</evidence>
<accession>A0A146M190</accession>
<dbReference type="EMBL" id="GDHC01014629">
    <property type="protein sequence ID" value="JAQ04000.1"/>
    <property type="molecule type" value="Transcribed_RNA"/>
</dbReference>
<sequence>MVSLLDDTRHLLLAILWTLTSDEAPPKRTAAASRTQAKACCTAILSNTCERAAHPLLVPDRLRSREHSRAHNKVPRLATPSNRVGRKDVQVDNYSLPRCLFTNLVRTEAVETSKLDRSCGYPRNLIKACR</sequence>
<dbReference type="AlphaFoldDB" id="A0A146M190"/>
<name>A0A146M190_LYGHE</name>
<evidence type="ECO:0000313" key="2">
    <source>
        <dbReference type="EMBL" id="JAQ04000.1"/>
    </source>
</evidence>
<reference evidence="3" key="1">
    <citation type="journal article" date="2016" name="Gigascience">
        <title>De novo construction of an expanded transcriptome assembly for the western tarnished plant bug, Lygus hesperus.</title>
        <authorList>
            <person name="Tassone E.E."/>
            <person name="Geib S.M."/>
            <person name="Hall B."/>
            <person name="Fabrick J.A."/>
            <person name="Brent C.S."/>
            <person name="Hull J.J."/>
        </authorList>
    </citation>
    <scope>NUCLEOTIDE SEQUENCE</scope>
</reference>
<protein>
    <submittedName>
        <fullName evidence="3">Uncharacterized protein</fullName>
    </submittedName>
</protein>
<gene>
    <name evidence="3" type="ORF">g.66307</name>
    <name evidence="1" type="ORF">g.66309</name>
    <name evidence="2" type="ORF">g.66311</name>
</gene>
<evidence type="ECO:0000313" key="1">
    <source>
        <dbReference type="EMBL" id="JAQ00988.1"/>
    </source>
</evidence>
<organism evidence="3">
    <name type="scientific">Lygus hesperus</name>
    <name type="common">Western plant bug</name>
    <dbReference type="NCBI Taxonomy" id="30085"/>
    <lineage>
        <taxon>Eukaryota</taxon>
        <taxon>Metazoa</taxon>
        <taxon>Ecdysozoa</taxon>
        <taxon>Arthropoda</taxon>
        <taxon>Hexapoda</taxon>
        <taxon>Insecta</taxon>
        <taxon>Pterygota</taxon>
        <taxon>Neoptera</taxon>
        <taxon>Paraneoptera</taxon>
        <taxon>Hemiptera</taxon>
        <taxon>Heteroptera</taxon>
        <taxon>Panheteroptera</taxon>
        <taxon>Cimicomorpha</taxon>
        <taxon>Miridae</taxon>
        <taxon>Mirini</taxon>
        <taxon>Lygus</taxon>
    </lineage>
</organism>